<gene>
    <name evidence="1" type="ORF">ATO12_06130</name>
</gene>
<dbReference type="RefSeq" id="WP_034246831.1">
    <property type="nucleotide sequence ID" value="NZ_AQRA01000012.1"/>
</dbReference>
<sequence length="240" mass="27715">MDIVRGLKPAIAEFTDLEQKLVIKVAKKLKNNGFPVNDVTRIHLKKRILNDTEYYTENEITFFINPGVYKEDEFNWGIETITIGWEDPSVIRTPDGGIEFIVGNKIKPEDLVMNLYGVNDSYSYHSLLKDHNSIIKEINNALLANNLEEIKHFTFQGIVGLLRNYLIVITAHNENKSLYEMAIRRVDHTLIDSKHFNKLFEQYRLKIDTNTSKIEVLDSFDPTLFPTPASDPMPPTKKKF</sequence>
<proteinExistence type="predicted"/>
<organism evidence="1 2">
    <name type="scientific">Aquimarina atlantica</name>
    <dbReference type="NCBI Taxonomy" id="1317122"/>
    <lineage>
        <taxon>Bacteria</taxon>
        <taxon>Pseudomonadati</taxon>
        <taxon>Bacteroidota</taxon>
        <taxon>Flavobacteriia</taxon>
        <taxon>Flavobacteriales</taxon>
        <taxon>Flavobacteriaceae</taxon>
        <taxon>Aquimarina</taxon>
    </lineage>
</organism>
<protein>
    <submittedName>
        <fullName evidence="1">Uncharacterized protein</fullName>
    </submittedName>
</protein>
<name>A0A023BNV9_9FLAO</name>
<reference evidence="1 2" key="1">
    <citation type="submission" date="2014-04" db="EMBL/GenBank/DDBJ databases">
        <title>Aquimarina sp. 22II-S11-z7 Genome Sequencing.</title>
        <authorList>
            <person name="Lai Q."/>
        </authorList>
    </citation>
    <scope>NUCLEOTIDE SEQUENCE [LARGE SCALE GENOMIC DNA]</scope>
    <source>
        <strain evidence="1 2">22II-S11-z7</strain>
    </source>
</reference>
<dbReference type="STRING" id="1317122.ATO12_06130"/>
<dbReference type="Proteomes" id="UP000023541">
    <property type="component" value="Unassembled WGS sequence"/>
</dbReference>
<dbReference type="EMBL" id="AQRA01000012">
    <property type="protein sequence ID" value="EZH71742.1"/>
    <property type="molecule type" value="Genomic_DNA"/>
</dbReference>
<dbReference type="AlphaFoldDB" id="A0A023BNV9"/>
<accession>A0A023BNV9</accession>
<evidence type="ECO:0000313" key="2">
    <source>
        <dbReference type="Proteomes" id="UP000023541"/>
    </source>
</evidence>
<comment type="caution">
    <text evidence="1">The sequence shown here is derived from an EMBL/GenBank/DDBJ whole genome shotgun (WGS) entry which is preliminary data.</text>
</comment>
<dbReference type="eggNOG" id="ENOG5032AP0">
    <property type="taxonomic scope" value="Bacteria"/>
</dbReference>
<evidence type="ECO:0000313" key="1">
    <source>
        <dbReference type="EMBL" id="EZH71742.1"/>
    </source>
</evidence>
<keyword evidence="2" id="KW-1185">Reference proteome</keyword>